<dbReference type="AlphaFoldDB" id="A0AAV5MKS4"/>
<accession>A0AAV5MKS4</accession>
<dbReference type="EMBL" id="BPVZ01000288">
    <property type="protein sequence ID" value="GKV49162.1"/>
    <property type="molecule type" value="Genomic_DNA"/>
</dbReference>
<feature type="chain" id="PRO_5043540197" evidence="1">
    <location>
        <begin position="17"/>
        <end position="38"/>
    </location>
</feature>
<dbReference type="Proteomes" id="UP001054252">
    <property type="component" value="Unassembled WGS sequence"/>
</dbReference>
<keyword evidence="1" id="KW-0732">Signal</keyword>
<reference evidence="2 3" key="1">
    <citation type="journal article" date="2021" name="Commun. Biol.">
        <title>The genome of Shorea leprosula (Dipterocarpaceae) highlights the ecological relevance of drought in aseasonal tropical rainforests.</title>
        <authorList>
            <person name="Ng K.K.S."/>
            <person name="Kobayashi M.J."/>
            <person name="Fawcett J.A."/>
            <person name="Hatakeyama M."/>
            <person name="Paape T."/>
            <person name="Ng C.H."/>
            <person name="Ang C.C."/>
            <person name="Tnah L.H."/>
            <person name="Lee C.T."/>
            <person name="Nishiyama T."/>
            <person name="Sese J."/>
            <person name="O'Brien M.J."/>
            <person name="Copetti D."/>
            <person name="Mohd Noor M.I."/>
            <person name="Ong R.C."/>
            <person name="Putra M."/>
            <person name="Sireger I.Z."/>
            <person name="Indrioko S."/>
            <person name="Kosugi Y."/>
            <person name="Izuno A."/>
            <person name="Isagi Y."/>
            <person name="Lee S.L."/>
            <person name="Shimizu K.K."/>
        </authorList>
    </citation>
    <scope>NUCLEOTIDE SEQUENCE [LARGE SCALE GENOMIC DNA]</scope>
    <source>
        <strain evidence="2">214</strain>
    </source>
</reference>
<name>A0AAV5MKS4_9ROSI</name>
<proteinExistence type="predicted"/>
<evidence type="ECO:0000313" key="2">
    <source>
        <dbReference type="EMBL" id="GKV49162.1"/>
    </source>
</evidence>
<gene>
    <name evidence="2" type="ORF">SLEP1_g55927</name>
</gene>
<keyword evidence="3" id="KW-1185">Reference proteome</keyword>
<protein>
    <submittedName>
        <fullName evidence="2">Uncharacterized protein</fullName>
    </submittedName>
</protein>
<evidence type="ECO:0000256" key="1">
    <source>
        <dbReference type="SAM" id="SignalP"/>
    </source>
</evidence>
<sequence>MSLSVIALVAMSSSLCCIFAPGHSGTCNGAAAEGLFQS</sequence>
<evidence type="ECO:0000313" key="3">
    <source>
        <dbReference type="Proteomes" id="UP001054252"/>
    </source>
</evidence>
<organism evidence="2 3">
    <name type="scientific">Rubroshorea leprosula</name>
    <dbReference type="NCBI Taxonomy" id="152421"/>
    <lineage>
        <taxon>Eukaryota</taxon>
        <taxon>Viridiplantae</taxon>
        <taxon>Streptophyta</taxon>
        <taxon>Embryophyta</taxon>
        <taxon>Tracheophyta</taxon>
        <taxon>Spermatophyta</taxon>
        <taxon>Magnoliopsida</taxon>
        <taxon>eudicotyledons</taxon>
        <taxon>Gunneridae</taxon>
        <taxon>Pentapetalae</taxon>
        <taxon>rosids</taxon>
        <taxon>malvids</taxon>
        <taxon>Malvales</taxon>
        <taxon>Dipterocarpaceae</taxon>
        <taxon>Rubroshorea</taxon>
    </lineage>
</organism>
<feature type="signal peptide" evidence="1">
    <location>
        <begin position="1"/>
        <end position="16"/>
    </location>
</feature>
<comment type="caution">
    <text evidence="2">The sequence shown here is derived from an EMBL/GenBank/DDBJ whole genome shotgun (WGS) entry which is preliminary data.</text>
</comment>